<organism evidence="2 3">
    <name type="scientific">Mycobacterium phage Pinnie</name>
    <dbReference type="NCBI Taxonomy" id="2517965"/>
    <lineage>
        <taxon>Viruses</taxon>
        <taxon>Duplodnaviria</taxon>
        <taxon>Heunggongvirae</taxon>
        <taxon>Uroviricota</taxon>
        <taxon>Caudoviricetes</taxon>
        <taxon>Gclasvirinae</taxon>
        <taxon>Pinnievirus</taxon>
        <taxon>Pinnievirus pinnie</taxon>
    </lineage>
</organism>
<dbReference type="GeneID" id="63926270"/>
<gene>
    <name evidence="2" type="primary">42</name>
    <name evidence="2" type="ORF">SEA_PINNIE_42</name>
</gene>
<keyword evidence="2" id="KW-0378">Hydrolase</keyword>
<dbReference type="Pfam" id="PF12684">
    <property type="entry name" value="DUF3799"/>
    <property type="match status" value="1"/>
</dbReference>
<dbReference type="InterPro" id="IPR024432">
    <property type="entry name" value="Put_RecE_PDDEXK-like_dom"/>
</dbReference>
<dbReference type="InterPro" id="IPR011604">
    <property type="entry name" value="PDDEXK-like_dom_sf"/>
</dbReference>
<evidence type="ECO:0000313" key="2">
    <source>
        <dbReference type="EMBL" id="QBP30256.1"/>
    </source>
</evidence>
<dbReference type="GO" id="GO:0004527">
    <property type="term" value="F:exonuclease activity"/>
    <property type="evidence" value="ECO:0007669"/>
    <property type="project" value="UniProtKB-KW"/>
</dbReference>
<protein>
    <submittedName>
        <fullName evidence="2">RecE-like exonuclease</fullName>
    </submittedName>
</protein>
<proteinExistence type="predicted"/>
<evidence type="ECO:0000259" key="1">
    <source>
        <dbReference type="Pfam" id="PF12684"/>
    </source>
</evidence>
<keyword evidence="2" id="KW-0540">Nuclease</keyword>
<feature type="domain" description="Putative exodeoxyribonuclease 8 PDDEXK-like" evidence="1">
    <location>
        <begin position="165"/>
        <end position="335"/>
    </location>
</feature>
<keyword evidence="2" id="KW-0269">Exonuclease</keyword>
<dbReference type="Proteomes" id="UP000294943">
    <property type="component" value="Segment"/>
</dbReference>
<dbReference type="EMBL" id="MK494105">
    <property type="protein sequence ID" value="QBP30256.1"/>
    <property type="molecule type" value="Genomic_DNA"/>
</dbReference>
<dbReference type="Gene3D" id="3.90.320.10">
    <property type="match status" value="1"/>
</dbReference>
<name>A0A482JF66_9CAUD</name>
<accession>A0A482JF66</accession>
<evidence type="ECO:0000313" key="3">
    <source>
        <dbReference type="Proteomes" id="UP000294943"/>
    </source>
</evidence>
<dbReference type="KEGG" id="vg:63926270"/>
<reference evidence="2 3" key="1">
    <citation type="submission" date="2019-02" db="EMBL/GenBank/DDBJ databases">
        <authorList>
            <person name="Snodgrass R."/>
            <person name="Smith E."/>
            <person name="Crawford I."/>
            <person name="Engstrom J."/>
            <person name="Gendron A."/>
            <person name="Guevara E."/>
            <person name="Kramer K."/>
            <person name="Steinberg Z."/>
            <person name="Walls L."/>
            <person name="Wright R."/>
            <person name="Smith-Flores H.F."/>
            <person name="Ettinger A.-S.H."/>
            <person name="Haydock J."/>
            <person name="Anders K.R."/>
            <person name="Garlena R.A."/>
            <person name="Russell D.A."/>
            <person name="Pope W.H."/>
            <person name="Jacobs-Sera D."/>
            <person name="Hendrix R.W."/>
            <person name="Hatfull G.F."/>
        </authorList>
    </citation>
    <scope>NUCLEOTIDE SEQUENCE [LARGE SCALE GENOMIC DNA]</scope>
</reference>
<keyword evidence="3" id="KW-1185">Reference proteome</keyword>
<dbReference type="RefSeq" id="YP_010051777.1">
    <property type="nucleotide sequence ID" value="NC_054447.1"/>
</dbReference>
<sequence>MTAGAVRPIKCQNCGYAQKYSKQKPGEKPAFCTSHEVWLCFGCRDTLDCVKHGHQFVDTAPRRDYTDAVPPNDGIYATVDEEVYHGDLDSLSSSGARALLATTPEEFDWNRRNDRRVNKNFDFGHAAHKMVLGKGNQLGLLDPKVCGHGKDGKIAKEPARTSEWQAAAANYRRQGKIPMPKWDMEKAQTMAGRVFQHRIASRLFSRGQAEHSIYWHDDATGVRLRCRPDFLTDGLGRTICIDYKTSTSANPAQFQRAVIDYGYHQQQAFYEDGLAEIGLTDAGFLFVVQSKTAPFTVSVCRIKPEIVALGRRQNRAAIELFARCTEENRWPGYDGIQEVGMAGWATQQIEASLEEFYALQPTG</sequence>